<organism evidence="1 2">
    <name type="scientific">Candidatus Magasanikbacteria bacterium GW2011_GWA2_42_32</name>
    <dbReference type="NCBI Taxonomy" id="1619039"/>
    <lineage>
        <taxon>Bacteria</taxon>
        <taxon>Candidatus Magasanikiibacteriota</taxon>
    </lineage>
</organism>
<dbReference type="EMBL" id="LCDO01000033">
    <property type="protein sequence ID" value="KKS54441.1"/>
    <property type="molecule type" value="Genomic_DNA"/>
</dbReference>
<evidence type="ECO:0000313" key="2">
    <source>
        <dbReference type="Proteomes" id="UP000034837"/>
    </source>
</evidence>
<evidence type="ECO:0000313" key="1">
    <source>
        <dbReference type="EMBL" id="KKS54441.1"/>
    </source>
</evidence>
<comment type="caution">
    <text evidence="1">The sequence shown here is derived from an EMBL/GenBank/DDBJ whole genome shotgun (WGS) entry which is preliminary data.</text>
</comment>
<dbReference type="AlphaFoldDB" id="A0A0G1C6X7"/>
<proteinExistence type="predicted"/>
<feature type="non-terminal residue" evidence="1">
    <location>
        <position position="1"/>
    </location>
</feature>
<gene>
    <name evidence="1" type="ORF">UV20_C0033G0001</name>
</gene>
<dbReference type="Proteomes" id="UP000034837">
    <property type="component" value="Unassembled WGS sequence"/>
</dbReference>
<reference evidence="1 2" key="1">
    <citation type="journal article" date="2015" name="Nature">
        <title>rRNA introns, odd ribosomes, and small enigmatic genomes across a large radiation of phyla.</title>
        <authorList>
            <person name="Brown C.T."/>
            <person name="Hug L.A."/>
            <person name="Thomas B.C."/>
            <person name="Sharon I."/>
            <person name="Castelle C.J."/>
            <person name="Singh A."/>
            <person name="Wilkins M.J."/>
            <person name="Williams K.H."/>
            <person name="Banfield J.F."/>
        </authorList>
    </citation>
    <scope>NUCLEOTIDE SEQUENCE [LARGE SCALE GENOMIC DNA]</scope>
</reference>
<sequence length="587" mass="68738">FDEIYTKFQNACDINSWANTGQDKMLQNLQAGKDINENVSEFLEVELPQYNNKEDKKEKPIIATFKRPPIIKPKTLELIAQEIGNLDTGTNLINFLTDCGVDNKLIEHPQTKWRMVNSVLQTLAILPNPKNQEILFKIIEEASHPLMHNGDEELAKKYEDKFNRLLKYDGFALRNYKLKRITKEAEQDNDLDLYLKKKILVESWRDDLTHPMSELSFNNNTIEQICYSLWDLFISEIIFFGANTFPEDILIEADPRFYQEIVFNWNLIRDLDNNPHKVESGDGFDIEVLNRKRLKKDVDEEINEFISNKVNKEKIEGAKDFYPDTKFLETPSYLRGVSCNYYAYKKQKEIILNFIADLYEKFGNETLVIKFGEITDKNVNVLRTLLALEAEGFFSIKELSNDKKEWTNEDNVYVKIQLTKSKIPTIKKFVSITDKQNQETQSETGGELLSNPRKEPLHIVIDEVKKDIGIRGFEEKVVLQKPKNKKIQLRKFPAGLRWEEISIQFLRLLALKNGEVSWENNQSLPLKQINSIKKQKQLLTEALKAYFQIYDSEPFQDYKTEKAYRIKITLTPEPELKDINEREVYDE</sequence>
<protein>
    <submittedName>
        <fullName evidence="1">Uncharacterized protein</fullName>
    </submittedName>
</protein>
<name>A0A0G1C6X7_9BACT</name>
<accession>A0A0G1C6X7</accession>